<keyword evidence="2" id="KW-1185">Reference proteome</keyword>
<gene>
    <name evidence="1" type="ORF">ATO9_04240</name>
</gene>
<reference evidence="1 2" key="1">
    <citation type="journal article" date="2015" name="Antonie Van Leeuwenhoek">
        <title>Pseudooceanicola atlanticus gen. nov. sp. nov., isolated from surface seawater of the Atlantic Ocean and reclassification of Oceanicola batsensis, Oceanicola marinus, Oceanicola nitratireducens, Oceanicola nanhaiensis, Oceanicola antarcticus and Oceanicola flagellatus, as Pseudooceanicola batsensis comb. nov., Pseudooceanicola marinus comb. nov., Pseudooceanicola nitratireducens comb. nov., Pseudooceanicola nanhaiensis comb. nov., Pseudooceanicola antarcticus comb. nov., and Pseudooceanicola flagellatus comb. nov.</title>
        <authorList>
            <person name="Lai Q."/>
            <person name="Li G."/>
            <person name="Liu X."/>
            <person name="Du Y."/>
            <person name="Sun F."/>
            <person name="Shao Z."/>
        </authorList>
    </citation>
    <scope>NUCLEOTIDE SEQUENCE [LARGE SCALE GENOMIC DNA]</scope>
    <source>
        <strain evidence="1 2">22II-s11g</strain>
    </source>
</reference>
<dbReference type="Proteomes" id="UP000030004">
    <property type="component" value="Unassembled WGS sequence"/>
</dbReference>
<sequence length="132" mass="13998">MGYPIIERPVLGSDGWPLSGATQGSVVQFDRAIGMLRSAPGDAVQAAAMALRLAPSFIMAHIVMAHALKADDPTIGRAANRLLAWLPATDREKSHLAALGDPMPVAALQRLVRRWPGDALAISLLSEPLTVE</sequence>
<name>A0A0A0EGM0_9RHOB</name>
<comment type="caution">
    <text evidence="1">The sequence shown here is derived from an EMBL/GenBank/DDBJ whole genome shotgun (WGS) entry which is preliminary data.</text>
</comment>
<organism evidence="1 2">
    <name type="scientific">Pseudooceanicola atlanticus</name>
    <dbReference type="NCBI Taxonomy" id="1461694"/>
    <lineage>
        <taxon>Bacteria</taxon>
        <taxon>Pseudomonadati</taxon>
        <taxon>Pseudomonadota</taxon>
        <taxon>Alphaproteobacteria</taxon>
        <taxon>Rhodobacterales</taxon>
        <taxon>Paracoccaceae</taxon>
        <taxon>Pseudooceanicola</taxon>
    </lineage>
</organism>
<protein>
    <submittedName>
        <fullName evidence="1">Uncharacterized protein</fullName>
    </submittedName>
</protein>
<proteinExistence type="predicted"/>
<dbReference type="EMBL" id="AQQX01000002">
    <property type="protein sequence ID" value="KGM49253.1"/>
    <property type="molecule type" value="Genomic_DNA"/>
</dbReference>
<dbReference type="AlphaFoldDB" id="A0A0A0EGM0"/>
<dbReference type="RefSeq" id="WP_043745753.1">
    <property type="nucleotide sequence ID" value="NZ_CP051248.1"/>
</dbReference>
<accession>A0A0A0EGM0</accession>
<evidence type="ECO:0000313" key="1">
    <source>
        <dbReference type="EMBL" id="KGM49253.1"/>
    </source>
</evidence>
<evidence type="ECO:0000313" key="2">
    <source>
        <dbReference type="Proteomes" id="UP000030004"/>
    </source>
</evidence>